<dbReference type="Gene3D" id="1.25.40.10">
    <property type="entry name" value="Tetratricopeptide repeat domain"/>
    <property type="match status" value="2"/>
</dbReference>
<dbReference type="AlphaFoldDB" id="A0A645BGD5"/>
<accession>A0A645BGD5</accession>
<dbReference type="InterPro" id="IPR011990">
    <property type="entry name" value="TPR-like_helical_dom_sf"/>
</dbReference>
<dbReference type="SUPFAM" id="SSF48452">
    <property type="entry name" value="TPR-like"/>
    <property type="match status" value="1"/>
</dbReference>
<proteinExistence type="predicted"/>
<organism evidence="1">
    <name type="scientific">bioreactor metagenome</name>
    <dbReference type="NCBI Taxonomy" id="1076179"/>
    <lineage>
        <taxon>unclassified sequences</taxon>
        <taxon>metagenomes</taxon>
        <taxon>ecological metagenomes</taxon>
    </lineage>
</organism>
<gene>
    <name evidence="1" type="ORF">SDC9_110562</name>
</gene>
<name>A0A645BGD5_9ZZZZ</name>
<comment type="caution">
    <text evidence="1">The sequence shown here is derived from an EMBL/GenBank/DDBJ whole genome shotgun (WGS) entry which is preliminary data.</text>
</comment>
<evidence type="ECO:0000313" key="1">
    <source>
        <dbReference type="EMBL" id="MPM63681.1"/>
    </source>
</evidence>
<evidence type="ECO:0008006" key="2">
    <source>
        <dbReference type="Google" id="ProtNLM"/>
    </source>
</evidence>
<reference evidence="1" key="1">
    <citation type="submission" date="2019-08" db="EMBL/GenBank/DDBJ databases">
        <authorList>
            <person name="Kucharzyk K."/>
            <person name="Murdoch R.W."/>
            <person name="Higgins S."/>
            <person name="Loffler F."/>
        </authorList>
    </citation>
    <scope>NUCLEOTIDE SEQUENCE</scope>
</reference>
<sequence>MDVLKWYYQRRMLNAMVQNSWPEAERFTRKLIKHSGPSVGLVYNLALITFGAGKMEDAYTQLLGAIQTYGESLRLCRLLADIAYLSGKRQDAIDWYAKAQKEVISSKEKKFIVLRMDILANAELYDRVLDVLSRMQTAHDAMTKNLDIAYEQYCSIVEIDPTQIEALNNLGVLELEHYHRKEQAIQYFIRVLELVDHQGAARNLAKAKKS</sequence>
<dbReference type="EMBL" id="VSSQ01019548">
    <property type="protein sequence ID" value="MPM63681.1"/>
    <property type="molecule type" value="Genomic_DNA"/>
</dbReference>
<protein>
    <recommendedName>
        <fullName evidence="2">Tetratricopeptide repeat protein</fullName>
    </recommendedName>
</protein>